<sequence>MSIFMSPLEFVAANLVYTVIAFGGVALVLIIVNAILLRQIIIMRQRLKIFFQSRQAQDLESVIAQQIKRQIKSEKDIQELFKSSRESWKLIAKCVQKVGVVRFNPFKDTGSDQSFAIALMDLSDNGLVISSLFTREGTRVYSKPLEKGKSKYPLSEEEEQAIGRAQEQK</sequence>
<name>A0A2H0KPU0_9BACT</name>
<dbReference type="EMBL" id="PCVN01000094">
    <property type="protein sequence ID" value="PIQ74156.1"/>
    <property type="molecule type" value="Genomic_DNA"/>
</dbReference>
<dbReference type="InterPro" id="IPR027981">
    <property type="entry name" value="DUF4446"/>
</dbReference>
<protein>
    <recommendedName>
        <fullName evidence="5">DUF4446 domain-containing protein</fullName>
    </recommendedName>
</protein>
<evidence type="ECO:0000256" key="1">
    <source>
        <dbReference type="SAM" id="MobiDB-lite"/>
    </source>
</evidence>
<keyword evidence="2" id="KW-0812">Transmembrane</keyword>
<feature type="transmembrane region" description="Helical" evidence="2">
    <location>
        <begin position="15"/>
        <end position="37"/>
    </location>
</feature>
<feature type="region of interest" description="Disordered" evidence="1">
    <location>
        <begin position="148"/>
        <end position="169"/>
    </location>
</feature>
<dbReference type="Pfam" id="PF14584">
    <property type="entry name" value="DUF4446"/>
    <property type="match status" value="1"/>
</dbReference>
<reference evidence="3 4" key="1">
    <citation type="submission" date="2017-09" db="EMBL/GenBank/DDBJ databases">
        <title>Depth-based differentiation of microbial function through sediment-hosted aquifers and enrichment of novel symbionts in the deep terrestrial subsurface.</title>
        <authorList>
            <person name="Probst A.J."/>
            <person name="Ladd B."/>
            <person name="Jarett J.K."/>
            <person name="Geller-Mcgrath D.E."/>
            <person name="Sieber C.M."/>
            <person name="Emerson J.B."/>
            <person name="Anantharaman K."/>
            <person name="Thomas B.C."/>
            <person name="Malmstrom R."/>
            <person name="Stieglmeier M."/>
            <person name="Klingl A."/>
            <person name="Woyke T."/>
            <person name="Ryan C.M."/>
            <person name="Banfield J.F."/>
        </authorList>
    </citation>
    <scope>NUCLEOTIDE SEQUENCE [LARGE SCALE GENOMIC DNA]</scope>
    <source>
        <strain evidence="3">CG11_big_fil_rev_8_21_14_0_20_44_10</strain>
    </source>
</reference>
<organism evidence="3 4">
    <name type="scientific">Candidatus Portnoybacteria bacterium CG11_big_fil_rev_8_21_14_0_20_44_10</name>
    <dbReference type="NCBI Taxonomy" id="1974818"/>
    <lineage>
        <taxon>Bacteria</taxon>
        <taxon>Candidatus Portnoyibacteriota</taxon>
    </lineage>
</organism>
<evidence type="ECO:0000256" key="2">
    <source>
        <dbReference type="SAM" id="Phobius"/>
    </source>
</evidence>
<evidence type="ECO:0008006" key="5">
    <source>
        <dbReference type="Google" id="ProtNLM"/>
    </source>
</evidence>
<proteinExistence type="predicted"/>
<keyword evidence="2" id="KW-1133">Transmembrane helix</keyword>
<dbReference type="AlphaFoldDB" id="A0A2H0KPU0"/>
<comment type="caution">
    <text evidence="3">The sequence shown here is derived from an EMBL/GenBank/DDBJ whole genome shotgun (WGS) entry which is preliminary data.</text>
</comment>
<keyword evidence="2" id="KW-0472">Membrane</keyword>
<evidence type="ECO:0000313" key="3">
    <source>
        <dbReference type="EMBL" id="PIQ74156.1"/>
    </source>
</evidence>
<gene>
    <name evidence="3" type="ORF">COV85_03620</name>
</gene>
<accession>A0A2H0KPU0</accession>
<dbReference type="Proteomes" id="UP000231550">
    <property type="component" value="Unassembled WGS sequence"/>
</dbReference>
<evidence type="ECO:0000313" key="4">
    <source>
        <dbReference type="Proteomes" id="UP000231550"/>
    </source>
</evidence>